<dbReference type="AlphaFoldDB" id="A0A2S7VR15"/>
<name>A0A2S7VR15_9VIBR</name>
<evidence type="ECO:0000313" key="2">
    <source>
        <dbReference type="Proteomes" id="UP000238707"/>
    </source>
</evidence>
<organism evidence="1 2">
    <name type="scientific">Vibrio chagasii</name>
    <dbReference type="NCBI Taxonomy" id="170679"/>
    <lineage>
        <taxon>Bacteria</taxon>
        <taxon>Pseudomonadati</taxon>
        <taxon>Pseudomonadota</taxon>
        <taxon>Gammaproteobacteria</taxon>
        <taxon>Vibrionales</taxon>
        <taxon>Vibrionaceae</taxon>
        <taxon>Vibrio</taxon>
    </lineage>
</organism>
<dbReference type="EMBL" id="MSCI01000001">
    <property type="protein sequence ID" value="PQJ64508.1"/>
    <property type="molecule type" value="Genomic_DNA"/>
</dbReference>
<protein>
    <submittedName>
        <fullName evidence="1">Uncharacterized protein</fullName>
    </submittedName>
</protein>
<sequence length="72" mass="8135">MYMDISNRPGLILIKQALILETLLSDEALEGVHLVFGFKIHELDSEMLNKLEVSHLESISFCDDKVIYPTAS</sequence>
<gene>
    <name evidence="1" type="ORF">BTO10_06925</name>
</gene>
<dbReference type="Proteomes" id="UP000238707">
    <property type="component" value="Unassembled WGS sequence"/>
</dbReference>
<accession>A0A2S7VR15</accession>
<dbReference type="RefSeq" id="WP_105024059.1">
    <property type="nucleotide sequence ID" value="NZ_MSCI01000001.1"/>
</dbReference>
<proteinExistence type="predicted"/>
<comment type="caution">
    <text evidence="1">The sequence shown here is derived from an EMBL/GenBank/DDBJ whole genome shotgun (WGS) entry which is preliminary data.</text>
</comment>
<keyword evidence="2" id="KW-1185">Reference proteome</keyword>
<reference evidence="1 2" key="1">
    <citation type="submission" date="2016-12" db="EMBL/GenBank/DDBJ databases">
        <title>Diversity of luminous bacteria.</title>
        <authorList>
            <person name="Yoshizawa S."/>
            <person name="Kogure K."/>
        </authorList>
    </citation>
    <scope>NUCLEOTIDE SEQUENCE [LARGE SCALE GENOMIC DNA]</scope>
    <source>
        <strain evidence="1 2">LC2-408</strain>
    </source>
</reference>
<evidence type="ECO:0000313" key="1">
    <source>
        <dbReference type="EMBL" id="PQJ64508.1"/>
    </source>
</evidence>